<feature type="transmembrane region" description="Helical" evidence="7">
    <location>
        <begin position="422"/>
        <end position="445"/>
    </location>
</feature>
<feature type="transmembrane region" description="Helical" evidence="7">
    <location>
        <begin position="269"/>
        <end position="287"/>
    </location>
</feature>
<feature type="transmembrane region" description="Helical" evidence="7">
    <location>
        <begin position="146"/>
        <end position="165"/>
    </location>
</feature>
<feature type="transmembrane region" description="Helical" evidence="7">
    <location>
        <begin position="451"/>
        <end position="469"/>
    </location>
</feature>
<reference evidence="9 10" key="1">
    <citation type="journal article" date="2007" name="Science">
        <title>Sea anemone genome reveals ancestral eumetazoan gene repertoire and genomic organization.</title>
        <authorList>
            <person name="Putnam N.H."/>
            <person name="Srivastava M."/>
            <person name="Hellsten U."/>
            <person name="Dirks B."/>
            <person name="Chapman J."/>
            <person name="Salamov A."/>
            <person name="Terry A."/>
            <person name="Shapiro H."/>
            <person name="Lindquist E."/>
            <person name="Kapitonov V.V."/>
            <person name="Jurka J."/>
            <person name="Genikhovich G."/>
            <person name="Grigoriev I.V."/>
            <person name="Lucas S.M."/>
            <person name="Steele R.E."/>
            <person name="Finnerty J.R."/>
            <person name="Technau U."/>
            <person name="Martindale M.Q."/>
            <person name="Rokhsar D.S."/>
        </authorList>
    </citation>
    <scope>NUCLEOTIDE SEQUENCE [LARGE SCALE GENOMIC DNA]</scope>
    <source>
        <strain evidence="10">CH2 X CH6</strain>
    </source>
</reference>
<evidence type="ECO:0000256" key="5">
    <source>
        <dbReference type="ARBA" id="ARBA00022989"/>
    </source>
</evidence>
<accession>A7S5M6</accession>
<dbReference type="eggNOG" id="KOG2442">
    <property type="taxonomic scope" value="Eukaryota"/>
</dbReference>
<evidence type="ECO:0000256" key="3">
    <source>
        <dbReference type="ARBA" id="ARBA00022692"/>
    </source>
</evidence>
<dbReference type="GO" id="GO:0030660">
    <property type="term" value="C:Golgi-associated vesicle membrane"/>
    <property type="evidence" value="ECO:0000318"/>
    <property type="project" value="GO_Central"/>
</dbReference>
<dbReference type="GO" id="GO:0098553">
    <property type="term" value="C:lumenal side of endoplasmic reticulum membrane"/>
    <property type="evidence" value="ECO:0000318"/>
    <property type="project" value="GO_Central"/>
</dbReference>
<dbReference type="Gene3D" id="3.50.30.30">
    <property type="match status" value="1"/>
</dbReference>
<sequence>VLHATTSENSADFCVMFNPNWGDPWPTEIAKTPKYPTVNADPSLLCGKPKSSQEYFNKAVIGERGNCTFFEKGINALNGGALAAIIINYQNKVFMPAGNESAGEYEQLTIPVAVLAKDNGQTLKGLGKDVTVQLYQPPGQPFDANIIVLWILAVGTVAIGAYWAGISNKRIFAGQVLQHNEGEGEEDSSDGMIQVTPLMVLIFVLLICGLLLLLFYFYKYLVYVIIVLFALASCNGLFDCLMPLILWLPLGSCKIPANNLPLLKKQPEVRLIVLALFCMGMSIWWGIERNASYAWVLQDILGVSFCISLIRNIRLPSLKVCTILLVLLLIYDIFFVFITPLFSASGKSVMVEVATGRVTAWLMCDHKEQLPMVLKIPRLTKSVLSVCARPYSLLGFGDILVPGLYIGFCHSFDTISKTPRKIYFVATTIAYGVGLLITFGALFLMKTGQPALLYLVPCVLLTGVAIAWYRGELKKLWTG</sequence>
<dbReference type="PhylomeDB" id="A7S5M6"/>
<dbReference type="Proteomes" id="UP000001593">
    <property type="component" value="Unassembled WGS sequence"/>
</dbReference>
<dbReference type="PANTHER" id="PTHR12174:SF103">
    <property type="entry name" value="INTRAMEMBRANE PROTEASE (IMPAS) FAMILY"/>
    <property type="match status" value="1"/>
</dbReference>
<name>A7S5M6_NEMVE</name>
<dbReference type="GO" id="GO:0042500">
    <property type="term" value="F:aspartic endopeptidase activity, intramembrane cleaving"/>
    <property type="evidence" value="ECO:0000318"/>
    <property type="project" value="GO_Central"/>
</dbReference>
<evidence type="ECO:0000256" key="6">
    <source>
        <dbReference type="ARBA" id="ARBA00023136"/>
    </source>
</evidence>
<feature type="non-terminal residue" evidence="9">
    <location>
        <position position="1"/>
    </location>
</feature>
<feature type="domain" description="PA" evidence="8">
    <location>
        <begin position="35"/>
        <end position="123"/>
    </location>
</feature>
<feature type="transmembrane region" description="Helical" evidence="7">
    <location>
        <begin position="198"/>
        <end position="218"/>
    </location>
</feature>
<dbReference type="EMBL" id="DS469583">
    <property type="protein sequence ID" value="EDO41036.1"/>
    <property type="molecule type" value="Genomic_DNA"/>
</dbReference>
<dbReference type="GO" id="GO:0033619">
    <property type="term" value="P:membrane protein proteolysis"/>
    <property type="evidence" value="ECO:0000318"/>
    <property type="project" value="GO_Central"/>
</dbReference>
<keyword evidence="3 7" id="KW-0812">Transmembrane</keyword>
<keyword evidence="4" id="KW-0378">Hydrolase</keyword>
<evidence type="ECO:0000313" key="9">
    <source>
        <dbReference type="EMBL" id="EDO41036.1"/>
    </source>
</evidence>
<dbReference type="PANTHER" id="PTHR12174">
    <property type="entry name" value="SIGNAL PEPTIDE PEPTIDASE"/>
    <property type="match status" value="1"/>
</dbReference>
<proteinExistence type="inferred from homology"/>
<dbReference type="FunCoup" id="A7S5M6">
    <property type="interactions" value="243"/>
</dbReference>
<keyword evidence="5 7" id="KW-1133">Transmembrane helix</keyword>
<gene>
    <name evidence="9" type="ORF">NEMVEDRAFT_v1g11152</name>
</gene>
<protein>
    <recommendedName>
        <fullName evidence="8">PA domain-containing protein</fullName>
    </recommendedName>
</protein>
<feature type="non-terminal residue" evidence="9">
    <location>
        <position position="479"/>
    </location>
</feature>
<evidence type="ECO:0000256" key="2">
    <source>
        <dbReference type="ARBA" id="ARBA00006859"/>
    </source>
</evidence>
<dbReference type="OMA" id="KNANQTR"/>
<dbReference type="Pfam" id="PF04258">
    <property type="entry name" value="Peptidase_A22B"/>
    <property type="match status" value="1"/>
</dbReference>
<comment type="subcellular location">
    <subcellularLocation>
        <location evidence="1">Endomembrane system</location>
        <topology evidence="1">Multi-pass membrane protein</topology>
    </subcellularLocation>
</comment>
<feature type="transmembrane region" description="Helical" evidence="7">
    <location>
        <begin position="322"/>
        <end position="342"/>
    </location>
</feature>
<evidence type="ECO:0000259" key="8">
    <source>
        <dbReference type="Pfam" id="PF02225"/>
    </source>
</evidence>
<comment type="similarity">
    <text evidence="2">Belongs to the peptidase A22B family.</text>
</comment>
<evidence type="ECO:0000256" key="7">
    <source>
        <dbReference type="SAM" id="Phobius"/>
    </source>
</evidence>
<dbReference type="InterPro" id="IPR003137">
    <property type="entry name" value="PA_domain"/>
</dbReference>
<dbReference type="InParanoid" id="A7S5M6"/>
<evidence type="ECO:0000256" key="4">
    <source>
        <dbReference type="ARBA" id="ARBA00022801"/>
    </source>
</evidence>
<dbReference type="InterPro" id="IPR006639">
    <property type="entry name" value="Preselin/SPP"/>
</dbReference>
<dbReference type="GO" id="GO:0005765">
    <property type="term" value="C:lysosomal membrane"/>
    <property type="evidence" value="ECO:0000318"/>
    <property type="project" value="GO_Central"/>
</dbReference>
<evidence type="ECO:0000313" key="10">
    <source>
        <dbReference type="Proteomes" id="UP000001593"/>
    </source>
</evidence>
<organism evidence="9 10">
    <name type="scientific">Nematostella vectensis</name>
    <name type="common">Starlet sea anemone</name>
    <dbReference type="NCBI Taxonomy" id="45351"/>
    <lineage>
        <taxon>Eukaryota</taxon>
        <taxon>Metazoa</taxon>
        <taxon>Cnidaria</taxon>
        <taxon>Anthozoa</taxon>
        <taxon>Hexacorallia</taxon>
        <taxon>Actiniaria</taxon>
        <taxon>Edwardsiidae</taxon>
        <taxon>Nematostella</taxon>
    </lineage>
</organism>
<dbReference type="AlphaFoldDB" id="A7S5M6"/>
<evidence type="ECO:0000256" key="1">
    <source>
        <dbReference type="ARBA" id="ARBA00004127"/>
    </source>
</evidence>
<dbReference type="SMART" id="SM00730">
    <property type="entry name" value="PSN"/>
    <property type="match status" value="1"/>
</dbReference>
<dbReference type="STRING" id="45351.A7S5M6"/>
<dbReference type="HOGENOM" id="CLU_023799_2_1_1"/>
<keyword evidence="10" id="KW-1185">Reference proteome</keyword>
<feature type="transmembrane region" description="Helical" evidence="7">
    <location>
        <begin position="224"/>
        <end position="248"/>
    </location>
</feature>
<dbReference type="Pfam" id="PF02225">
    <property type="entry name" value="PA"/>
    <property type="match status" value="1"/>
</dbReference>
<dbReference type="InterPro" id="IPR007369">
    <property type="entry name" value="Peptidase_A22B_SPP"/>
</dbReference>
<keyword evidence="6 7" id="KW-0472">Membrane</keyword>
<dbReference type="GO" id="GO:0098554">
    <property type="term" value="C:cytoplasmic side of endoplasmic reticulum membrane"/>
    <property type="evidence" value="ECO:0000318"/>
    <property type="project" value="GO_Central"/>
</dbReference>